<protein>
    <submittedName>
        <fullName evidence="9">Tellurite resistance protein TehA</fullName>
    </submittedName>
</protein>
<keyword evidence="10" id="KW-1185">Reference proteome</keyword>
<dbReference type="InterPro" id="IPR051629">
    <property type="entry name" value="Sulfite_efflux_TDT"/>
</dbReference>
<dbReference type="CDD" id="cd09320">
    <property type="entry name" value="TDT_like_2"/>
    <property type="match status" value="1"/>
</dbReference>
<keyword evidence="3" id="KW-0813">Transport</keyword>
<dbReference type="Pfam" id="PF03595">
    <property type="entry name" value="SLAC1"/>
    <property type="match status" value="1"/>
</dbReference>
<dbReference type="OrthoDB" id="958273at2"/>
<keyword evidence="6 8" id="KW-1133">Transmembrane helix</keyword>
<evidence type="ECO:0000256" key="7">
    <source>
        <dbReference type="ARBA" id="ARBA00023136"/>
    </source>
</evidence>
<dbReference type="PANTHER" id="PTHR31686:SF1">
    <property type="entry name" value="SULFITE EFFLUX PUMP SSU1"/>
    <property type="match status" value="1"/>
</dbReference>
<evidence type="ECO:0000256" key="1">
    <source>
        <dbReference type="ARBA" id="ARBA00004651"/>
    </source>
</evidence>
<dbReference type="InterPro" id="IPR004695">
    <property type="entry name" value="SLAC1/Mae1/Ssu1/TehA"/>
</dbReference>
<dbReference type="AlphaFoldDB" id="A0A1H7KD76"/>
<feature type="transmembrane region" description="Helical" evidence="8">
    <location>
        <begin position="58"/>
        <end position="78"/>
    </location>
</feature>
<keyword evidence="5 8" id="KW-0812">Transmembrane</keyword>
<feature type="transmembrane region" description="Helical" evidence="8">
    <location>
        <begin position="125"/>
        <end position="146"/>
    </location>
</feature>
<evidence type="ECO:0000313" key="9">
    <source>
        <dbReference type="EMBL" id="SEK84778.1"/>
    </source>
</evidence>
<keyword evidence="4" id="KW-1003">Cell membrane</keyword>
<reference evidence="10" key="1">
    <citation type="submission" date="2016-10" db="EMBL/GenBank/DDBJ databases">
        <authorList>
            <person name="Varghese N."/>
            <person name="Submissions S."/>
        </authorList>
    </citation>
    <scope>NUCLEOTIDE SEQUENCE [LARGE SCALE GENOMIC DNA]</scope>
    <source>
        <strain evidence="10">DSM 44675</strain>
    </source>
</reference>
<comment type="similarity">
    <text evidence="2">Belongs to the tellurite-resistance/dicarboxylate transporter (TDT) family.</text>
</comment>
<keyword evidence="7 8" id="KW-0472">Membrane</keyword>
<sequence>MLTIVRDPAPAPIARRSPALAHLTPNWFAVVMGTGIIAVGAASLPVDLPGRDSIARGFWVLATAALLLLSVAFAAHWVRHREQALGYARNPAMAPFYGALPMAVLTVGAGAAGVGTEIFGPSAVVAAALLWALGTVAGVTAAIIVPPRMLSGGIPSPVWLMPVVPPMVSAATGAALIPHLPEGQARLTMLLGCYALFAMALTAAVVTMAVVIGHLARAGLPGVQAIPTMWIPLGVIGQSIAAANLLGRVSGTAVSSDAAAGLRAFGVAYGTGVAGIGALVLGFACLLTYRAAGRGLRFSMSWWSFTFPLGACAVGAGALGMATDSVAVQWFSVALFALLLGIWAVVAANTARGVWTRTLLVPAP</sequence>
<feature type="transmembrane region" description="Helical" evidence="8">
    <location>
        <begin position="267"/>
        <end position="289"/>
    </location>
</feature>
<dbReference type="RefSeq" id="WP_072749935.1">
    <property type="nucleotide sequence ID" value="NZ_FOAW01000004.1"/>
</dbReference>
<accession>A0A1H7KD76</accession>
<evidence type="ECO:0000256" key="3">
    <source>
        <dbReference type="ARBA" id="ARBA00022448"/>
    </source>
</evidence>
<dbReference type="PANTHER" id="PTHR31686">
    <property type="match status" value="1"/>
</dbReference>
<evidence type="ECO:0000256" key="4">
    <source>
        <dbReference type="ARBA" id="ARBA00022475"/>
    </source>
</evidence>
<feature type="transmembrane region" description="Helical" evidence="8">
    <location>
        <begin position="301"/>
        <end position="322"/>
    </location>
</feature>
<dbReference type="InterPro" id="IPR038665">
    <property type="entry name" value="Voltage-dep_anion_channel_sf"/>
</dbReference>
<feature type="transmembrane region" description="Helical" evidence="8">
    <location>
        <begin position="99"/>
        <end position="119"/>
    </location>
</feature>
<evidence type="ECO:0000256" key="5">
    <source>
        <dbReference type="ARBA" id="ARBA00022692"/>
    </source>
</evidence>
<feature type="transmembrane region" description="Helical" evidence="8">
    <location>
        <begin position="158"/>
        <end position="177"/>
    </location>
</feature>
<evidence type="ECO:0000256" key="6">
    <source>
        <dbReference type="ARBA" id="ARBA00022989"/>
    </source>
</evidence>
<feature type="transmembrane region" description="Helical" evidence="8">
    <location>
        <begin position="25"/>
        <end position="46"/>
    </location>
</feature>
<dbReference type="Proteomes" id="UP000198677">
    <property type="component" value="Unassembled WGS sequence"/>
</dbReference>
<dbReference type="GO" id="GO:0005886">
    <property type="term" value="C:plasma membrane"/>
    <property type="evidence" value="ECO:0007669"/>
    <property type="project" value="UniProtKB-SubCell"/>
</dbReference>
<organism evidence="9 10">
    <name type="scientific">Rhodococcus maanshanensis</name>
    <dbReference type="NCBI Taxonomy" id="183556"/>
    <lineage>
        <taxon>Bacteria</taxon>
        <taxon>Bacillati</taxon>
        <taxon>Actinomycetota</taxon>
        <taxon>Actinomycetes</taxon>
        <taxon>Mycobacteriales</taxon>
        <taxon>Nocardiaceae</taxon>
        <taxon>Rhodococcus</taxon>
    </lineage>
</organism>
<gene>
    <name evidence="9" type="ORF">SAMN05444583_10418</name>
</gene>
<evidence type="ECO:0000313" key="10">
    <source>
        <dbReference type="Proteomes" id="UP000198677"/>
    </source>
</evidence>
<dbReference type="EMBL" id="FOAW01000004">
    <property type="protein sequence ID" value="SEK84778.1"/>
    <property type="molecule type" value="Genomic_DNA"/>
</dbReference>
<dbReference type="Gene3D" id="1.50.10.150">
    <property type="entry name" value="Voltage-dependent anion channel"/>
    <property type="match status" value="1"/>
</dbReference>
<evidence type="ECO:0000256" key="8">
    <source>
        <dbReference type="SAM" id="Phobius"/>
    </source>
</evidence>
<dbReference type="GO" id="GO:0055085">
    <property type="term" value="P:transmembrane transport"/>
    <property type="evidence" value="ECO:0007669"/>
    <property type="project" value="InterPro"/>
</dbReference>
<name>A0A1H7KD76_9NOCA</name>
<proteinExistence type="inferred from homology"/>
<evidence type="ECO:0000256" key="2">
    <source>
        <dbReference type="ARBA" id="ARBA00008566"/>
    </source>
</evidence>
<feature type="transmembrane region" description="Helical" evidence="8">
    <location>
        <begin position="189"/>
        <end position="216"/>
    </location>
</feature>
<feature type="transmembrane region" description="Helical" evidence="8">
    <location>
        <begin position="328"/>
        <end position="348"/>
    </location>
</feature>
<comment type="subcellular location">
    <subcellularLocation>
        <location evidence="1">Cell membrane</location>
        <topology evidence="1">Multi-pass membrane protein</topology>
    </subcellularLocation>
</comment>